<evidence type="ECO:0000256" key="1">
    <source>
        <dbReference type="RuleBase" id="RU363044"/>
    </source>
</evidence>
<feature type="domain" description="Endonuclease/exonuclease/phosphatase" evidence="2">
    <location>
        <begin position="1536"/>
        <end position="1708"/>
    </location>
</feature>
<dbReference type="InterPro" id="IPR025476">
    <property type="entry name" value="Helitron_helicase-like"/>
</dbReference>
<dbReference type="InterPro" id="IPR051055">
    <property type="entry name" value="PIF1_helicase"/>
</dbReference>
<reference evidence="6" key="1">
    <citation type="submission" date="2021-07" db="EMBL/GenBank/DDBJ databases">
        <authorList>
            <person name="Catto M.A."/>
            <person name="Jacobson A."/>
            <person name="Kennedy G."/>
            <person name="Labadie P."/>
            <person name="Hunt B.G."/>
            <person name="Srinivasan R."/>
        </authorList>
    </citation>
    <scope>NUCLEOTIDE SEQUENCE</scope>
    <source>
        <strain evidence="6">PL_HMW_Pooled</strain>
        <tissue evidence="6">Head</tissue>
    </source>
</reference>
<dbReference type="GO" id="GO:0005524">
    <property type="term" value="F:ATP binding"/>
    <property type="evidence" value="ECO:0007669"/>
    <property type="project" value="UniProtKB-KW"/>
</dbReference>
<dbReference type="Pfam" id="PF20209">
    <property type="entry name" value="DUF6570"/>
    <property type="match status" value="1"/>
</dbReference>
<evidence type="ECO:0000259" key="5">
    <source>
        <dbReference type="Pfam" id="PF20209"/>
    </source>
</evidence>
<dbReference type="Gene3D" id="3.60.10.10">
    <property type="entry name" value="Endonuclease/exonuclease/phosphatase"/>
    <property type="match status" value="1"/>
</dbReference>
<reference evidence="6" key="2">
    <citation type="journal article" date="2023" name="BMC Genomics">
        <title>Pest status, molecular evolution, and epigenetic factors derived from the genome assembly of Frankliniella fusca, a thysanopteran phytovirus vector.</title>
        <authorList>
            <person name="Catto M.A."/>
            <person name="Labadie P.E."/>
            <person name="Jacobson A.L."/>
            <person name="Kennedy G.G."/>
            <person name="Srinivasan R."/>
            <person name="Hunt B.G."/>
        </authorList>
    </citation>
    <scope>NUCLEOTIDE SEQUENCE</scope>
    <source>
        <strain evidence="6">PL_HMW_Pooled</strain>
    </source>
</reference>
<dbReference type="Pfam" id="PF14214">
    <property type="entry name" value="Helitron_like_N"/>
    <property type="match status" value="1"/>
</dbReference>
<feature type="domain" description="DUF6570" evidence="5">
    <location>
        <begin position="27"/>
        <end position="160"/>
    </location>
</feature>
<dbReference type="GO" id="GO:0043139">
    <property type="term" value="F:5'-3' DNA helicase activity"/>
    <property type="evidence" value="ECO:0007669"/>
    <property type="project" value="UniProtKB-EC"/>
</dbReference>
<gene>
    <name evidence="6" type="ORF">KUF71_002570</name>
</gene>
<evidence type="ECO:0000259" key="2">
    <source>
        <dbReference type="Pfam" id="PF03372"/>
    </source>
</evidence>
<dbReference type="Pfam" id="PF05970">
    <property type="entry name" value="PIF1"/>
    <property type="match status" value="1"/>
</dbReference>
<name>A0AAE1HN64_9NEOP</name>
<keyword evidence="7" id="KW-1185">Reference proteome</keyword>
<dbReference type="GO" id="GO:0006281">
    <property type="term" value="P:DNA repair"/>
    <property type="evidence" value="ECO:0007669"/>
    <property type="project" value="UniProtKB-KW"/>
</dbReference>
<dbReference type="Gene3D" id="3.40.50.300">
    <property type="entry name" value="P-loop containing nucleotide triphosphate hydrolases"/>
    <property type="match status" value="2"/>
</dbReference>
<keyword evidence="1" id="KW-0234">DNA repair</keyword>
<dbReference type="Pfam" id="PF03372">
    <property type="entry name" value="Exo_endo_phos"/>
    <property type="match status" value="1"/>
</dbReference>
<evidence type="ECO:0000259" key="4">
    <source>
        <dbReference type="Pfam" id="PF14214"/>
    </source>
</evidence>
<accession>A0AAE1HN64</accession>
<sequence length="1729" mass="198298">MTAFIDQIVVKPGKYDMCKTCLKYVLKKQIPPTAAINGFKYLPIPDDLLCLTEVEEHLLALRIPFQQIIHLGSMGKFGQYGCKGSVINIPVDAANVINQIIPLLPEEDELYIVNLKRKLIHKRAYARNFVNSEKLRKWCVFLEKSTLYREYNVKFDENRLLNSSLDCKVEPELTSCGDIVYGLADDPENYEEMFARLGSIQSTLLAEDRYDSCCKVNPETDEINIAPGEKNKPISVVWDRKAEELSFPSIYLGESRLFKNYVTRYQAMKSEIRRYDRRSAKPQNVLYKFNVHLREQAASRLRHKFKRSCKEVSGNLITREEILDKEFIAVSQKKGISMPCLMPNSAEFWRGKSFELFAMVRQLNRPHLFITLSFAEYHCPILINILKRLNQDKVESINDDSNMEICNEEKLRLIRDDPIVCATYFREMVLLLKKYLRCSVNGPMGEHFMVDWFFRIEFQQRGSPHVHCLLWLNNCVGDPLKDKASTIELIDKLITCDSSDPIADKNKHKHTSTCYKNKFVKQKFLKKELSIEDSHKYCRFGTPFWPTNRTRIVLPLYEEEDERKVPTDISWAEYIVYLKELRIKMKNILSSEDCPDSLEEIWSICGCCDDDTYELAIRTGVVRATVLYKRNVADRWTNSYLKWILSAFISNHDAQKVLDVYSLVRYCVSYVTKGEKSHSKLHQDIMELRKQGDFDDRTLLKMLCSKSLRAKETSAQEAAWILLNFPLAECSRKCTFINTSVPEERSRCPKSKRELLSLPDGSTDLWYFDVFDVYSKRTEALENISLAEFVAFYYQSSKRRSKARIIRYRKFRENSDDCDEVEHFYRSMCTLYIPWRNEYKDILQKGCAPNTFRDLYFTNEGSIISLRKQFEFSLGLETELDTELEKCVAQDESEEILDVRGIGGNYKLVFDDDGEVAEFMDSESQNVDIDFGNSCGTQSVIPLEVRRRGVWDRVEFLQNIRLLNVKQREVVLAVIDGIRLGSKPRLIYVDGAAGTGKSVVAKNIANAFETFSSGSNNQDSRVMISAFTGKAAYNIGGLTMHQVYKLSLNQEHGACKRLQSGEADIMNPLQSEALANLQNSFTNVSGQIIDEISLVTDRNFLAVDQRCKEAKGNNLDFGGLWTIVFGDFRQLSPVGGKSVYASSYNSIAGSDWLWKKFEYVELDENMRQGDDKVFADILTVIGNAEGSLSEESLDLIESRFVKENNLVVPTNAVRLYYRNKDKDRFNERELVKKYPGKIMFIICRDRIMVKQNVKGMLLGKSKTRQACDDDVLEKARVLITSQAQGLPYLLLGVVGESYKLTVNQCVEDGLVNGAIGVLRFVQVASCKCENGENKLEIYRLWLRFPGNVGKITSQRNVLKLQRAIEFQKQISESMLLTLGFVLPPIPEGEDLVGLVPIVRSDLVLKRLRIESWRYVVRQQFPLVPALADTIHSSQGSTYDNVCVEYSEGMENEMVYVGMSRVKTLSGLFLNYTGHKCYNEVKLSGKRLFVHPKIKSSEKKLACLKLEKSRLRTQPFLSRWHNFRNVRSGYIRVIYHNIQSLKAHFVDVSLDEVFLSADVLLFAETWCKMDDCINLGGRLKLIGQCPGAEGNRGSGVCIFSKLQFENVYFNNTHHGIEVCCACISDMFVAVLYCHKNYCFKNLIKVLDVVLGNVTKEKILICGDFNVNLKSESGKQLQHIMRSYGLCFSNDFDLPTTYGGTCIDGVFCNVKIIVNSYQSYFSYHMPLLVDV</sequence>
<keyword evidence="1" id="KW-0067">ATP-binding</keyword>
<feature type="domain" description="Helitron helicase-like" evidence="4">
    <location>
        <begin position="297"/>
        <end position="470"/>
    </location>
</feature>
<dbReference type="SUPFAM" id="SSF52540">
    <property type="entry name" value="P-loop containing nucleoside triphosphate hydrolases"/>
    <property type="match status" value="2"/>
</dbReference>
<protein>
    <recommendedName>
        <fullName evidence="1">ATP-dependent DNA helicase</fullName>
        <ecNumber evidence="1">5.6.2.3</ecNumber>
    </recommendedName>
</protein>
<proteinExistence type="inferred from homology"/>
<comment type="caution">
    <text evidence="6">The sequence shown here is derived from an EMBL/GenBank/DDBJ whole genome shotgun (WGS) entry which is preliminary data.</text>
</comment>
<dbReference type="Proteomes" id="UP001219518">
    <property type="component" value="Unassembled WGS sequence"/>
</dbReference>
<keyword evidence="1" id="KW-0227">DNA damage</keyword>
<dbReference type="GO" id="GO:0006310">
    <property type="term" value="P:DNA recombination"/>
    <property type="evidence" value="ECO:0007669"/>
    <property type="project" value="UniProtKB-KW"/>
</dbReference>
<dbReference type="InterPro" id="IPR036691">
    <property type="entry name" value="Endo/exonu/phosph_ase_sf"/>
</dbReference>
<dbReference type="InterPro" id="IPR010285">
    <property type="entry name" value="DNA_helicase_pif1-like_DEAD"/>
</dbReference>
<dbReference type="InterPro" id="IPR046700">
    <property type="entry name" value="DUF6570"/>
</dbReference>
<evidence type="ECO:0000313" key="6">
    <source>
        <dbReference type="EMBL" id="KAK3924299.1"/>
    </source>
</evidence>
<keyword evidence="1" id="KW-0547">Nucleotide-binding</keyword>
<dbReference type="SUPFAM" id="SSF56219">
    <property type="entry name" value="DNase I-like"/>
    <property type="match status" value="1"/>
</dbReference>
<keyword evidence="1" id="KW-0233">DNA recombination</keyword>
<dbReference type="InterPro" id="IPR027417">
    <property type="entry name" value="P-loop_NTPase"/>
</dbReference>
<comment type="cofactor">
    <cofactor evidence="1">
        <name>Mg(2+)</name>
        <dbReference type="ChEBI" id="CHEBI:18420"/>
    </cofactor>
</comment>
<dbReference type="InterPro" id="IPR005135">
    <property type="entry name" value="Endo/exonuclease/phosphatase"/>
</dbReference>
<keyword evidence="1" id="KW-0378">Hydrolase</keyword>
<dbReference type="EMBL" id="JAHWGI010001169">
    <property type="protein sequence ID" value="KAK3924299.1"/>
    <property type="molecule type" value="Genomic_DNA"/>
</dbReference>
<evidence type="ECO:0000313" key="7">
    <source>
        <dbReference type="Proteomes" id="UP001219518"/>
    </source>
</evidence>
<dbReference type="GO" id="GO:0000723">
    <property type="term" value="P:telomere maintenance"/>
    <property type="evidence" value="ECO:0007669"/>
    <property type="project" value="InterPro"/>
</dbReference>
<organism evidence="6 7">
    <name type="scientific">Frankliniella fusca</name>
    <dbReference type="NCBI Taxonomy" id="407009"/>
    <lineage>
        <taxon>Eukaryota</taxon>
        <taxon>Metazoa</taxon>
        <taxon>Ecdysozoa</taxon>
        <taxon>Arthropoda</taxon>
        <taxon>Hexapoda</taxon>
        <taxon>Insecta</taxon>
        <taxon>Pterygota</taxon>
        <taxon>Neoptera</taxon>
        <taxon>Paraneoptera</taxon>
        <taxon>Thysanoptera</taxon>
        <taxon>Terebrantia</taxon>
        <taxon>Thripoidea</taxon>
        <taxon>Thripidae</taxon>
        <taxon>Frankliniella</taxon>
    </lineage>
</organism>
<dbReference type="PANTHER" id="PTHR47642:SF5">
    <property type="entry name" value="ATP-DEPENDENT DNA HELICASE"/>
    <property type="match status" value="1"/>
</dbReference>
<dbReference type="PANTHER" id="PTHR47642">
    <property type="entry name" value="ATP-DEPENDENT DNA HELICASE"/>
    <property type="match status" value="1"/>
</dbReference>
<comment type="similarity">
    <text evidence="1">Belongs to the helicase family.</text>
</comment>
<keyword evidence="1 6" id="KW-0347">Helicase</keyword>
<dbReference type="GO" id="GO:0016787">
    <property type="term" value="F:hydrolase activity"/>
    <property type="evidence" value="ECO:0007669"/>
    <property type="project" value="UniProtKB-KW"/>
</dbReference>
<dbReference type="EC" id="5.6.2.3" evidence="1"/>
<dbReference type="CDD" id="cd18809">
    <property type="entry name" value="SF1_C_RecD"/>
    <property type="match status" value="1"/>
</dbReference>
<comment type="catalytic activity">
    <reaction evidence="1">
        <text>ATP + H2O = ADP + phosphate + H(+)</text>
        <dbReference type="Rhea" id="RHEA:13065"/>
        <dbReference type="ChEBI" id="CHEBI:15377"/>
        <dbReference type="ChEBI" id="CHEBI:15378"/>
        <dbReference type="ChEBI" id="CHEBI:30616"/>
        <dbReference type="ChEBI" id="CHEBI:43474"/>
        <dbReference type="ChEBI" id="CHEBI:456216"/>
        <dbReference type="EC" id="5.6.2.3"/>
    </reaction>
</comment>
<feature type="domain" description="DNA helicase Pif1-like DEAD-box helicase" evidence="3">
    <location>
        <begin position="963"/>
        <end position="1172"/>
    </location>
</feature>
<evidence type="ECO:0000259" key="3">
    <source>
        <dbReference type="Pfam" id="PF05970"/>
    </source>
</evidence>